<evidence type="ECO:0000256" key="7">
    <source>
        <dbReference type="ARBA" id="ARBA00022989"/>
    </source>
</evidence>
<dbReference type="EC" id="3.4.26.1" evidence="10"/>
<evidence type="ECO:0000259" key="12">
    <source>
        <dbReference type="Pfam" id="PF02517"/>
    </source>
</evidence>
<gene>
    <name evidence="13" type="ORF">IWX46DRAFT_640614</name>
</gene>
<keyword evidence="3" id="KW-0645">Protease</keyword>
<accession>A0ABR1MCZ5</accession>
<keyword evidence="8 11" id="KW-0472">Membrane</keyword>
<comment type="catalytic activity">
    <reaction evidence="9">
        <text>Hydrolyzes the peptide bond -P2-(S-farnesyl or geranylgeranyl)C-P1'-P2'-P3'-COOH where P1' and P2' are amino acids with aliphatic sidechains and P3' is any C-terminal residue.</text>
        <dbReference type="EC" id="3.4.26.1"/>
    </reaction>
</comment>
<dbReference type="PANTHER" id="PTHR13046:SF0">
    <property type="entry name" value="CAAX PRENYL PROTEASE 2"/>
    <property type="match status" value="1"/>
</dbReference>
<comment type="subcellular location">
    <subcellularLocation>
        <location evidence="1">Endoplasmic reticulum membrane</location>
        <topology evidence="1">Multi-pass membrane protein</topology>
    </subcellularLocation>
</comment>
<dbReference type="EMBL" id="JBBPDW010000015">
    <property type="protein sequence ID" value="KAK7546202.1"/>
    <property type="molecule type" value="Genomic_DNA"/>
</dbReference>
<comment type="caution">
    <text evidence="13">The sequence shown here is derived from an EMBL/GenBank/DDBJ whole genome shotgun (WGS) entry which is preliminary data.</text>
</comment>
<keyword evidence="4 11" id="KW-0812">Transmembrane</keyword>
<evidence type="ECO:0000313" key="13">
    <source>
        <dbReference type="EMBL" id="KAK7546202.1"/>
    </source>
</evidence>
<proteinExistence type="inferred from homology"/>
<evidence type="ECO:0000256" key="9">
    <source>
        <dbReference type="ARBA" id="ARBA00047280"/>
    </source>
</evidence>
<evidence type="ECO:0000256" key="4">
    <source>
        <dbReference type="ARBA" id="ARBA00022692"/>
    </source>
</evidence>
<keyword evidence="6" id="KW-0256">Endoplasmic reticulum</keyword>
<protein>
    <recommendedName>
        <fullName evidence="10">intramembrane prenyl-peptidase Rce1</fullName>
        <ecNumber evidence="10">3.4.26.1</ecNumber>
    </recommendedName>
</protein>
<feature type="transmembrane region" description="Helical" evidence="11">
    <location>
        <begin position="69"/>
        <end position="92"/>
    </location>
</feature>
<feature type="transmembrane region" description="Helical" evidence="11">
    <location>
        <begin position="112"/>
        <end position="133"/>
    </location>
</feature>
<reference evidence="13 14" key="1">
    <citation type="submission" date="2024-04" db="EMBL/GenBank/DDBJ databases">
        <title>Phyllosticta paracitricarpa is synonymous to the EU quarantine fungus P. citricarpa based on phylogenomic analyses.</title>
        <authorList>
            <consortium name="Lawrence Berkeley National Laboratory"/>
            <person name="Van Ingen-Buijs V.A."/>
            <person name="Van Westerhoven A.C."/>
            <person name="Haridas S."/>
            <person name="Skiadas P."/>
            <person name="Martin F."/>
            <person name="Groenewald J.Z."/>
            <person name="Crous P.W."/>
            <person name="Seidl M.F."/>
        </authorList>
    </citation>
    <scope>NUCLEOTIDE SEQUENCE [LARGE SCALE GENOMIC DNA]</scope>
    <source>
        <strain evidence="13 14">CBS 122670</strain>
    </source>
</reference>
<evidence type="ECO:0000256" key="10">
    <source>
        <dbReference type="ARBA" id="ARBA00049729"/>
    </source>
</evidence>
<evidence type="ECO:0000256" key="6">
    <source>
        <dbReference type="ARBA" id="ARBA00022824"/>
    </source>
</evidence>
<feature type="transmembrane region" description="Helical" evidence="11">
    <location>
        <begin position="30"/>
        <end position="48"/>
    </location>
</feature>
<evidence type="ECO:0000256" key="2">
    <source>
        <dbReference type="ARBA" id="ARBA00006897"/>
    </source>
</evidence>
<dbReference type="InterPro" id="IPR003675">
    <property type="entry name" value="Rce1/LyrA-like_dom"/>
</dbReference>
<name>A0ABR1MCZ5_9PEZI</name>
<keyword evidence="14" id="KW-1185">Reference proteome</keyword>
<feature type="domain" description="CAAX prenyl protease 2/Lysostaphin resistance protein A-like" evidence="12">
    <location>
        <begin position="152"/>
        <end position="260"/>
    </location>
</feature>
<evidence type="ECO:0000256" key="8">
    <source>
        <dbReference type="ARBA" id="ARBA00023136"/>
    </source>
</evidence>
<dbReference type="PANTHER" id="PTHR13046">
    <property type="entry name" value="PROTEASE U48 CAAX PRENYL PROTEASE RCE1"/>
    <property type="match status" value="1"/>
</dbReference>
<dbReference type="Pfam" id="PF02517">
    <property type="entry name" value="Rce1-like"/>
    <property type="match status" value="1"/>
</dbReference>
<dbReference type="InterPro" id="IPR039731">
    <property type="entry name" value="Rce1"/>
</dbReference>
<dbReference type="Proteomes" id="UP001365128">
    <property type="component" value="Unassembled WGS sequence"/>
</dbReference>
<feature type="transmembrane region" description="Helical" evidence="11">
    <location>
        <begin position="333"/>
        <end position="352"/>
    </location>
</feature>
<keyword evidence="7 11" id="KW-1133">Transmembrane helix</keyword>
<evidence type="ECO:0000256" key="1">
    <source>
        <dbReference type="ARBA" id="ARBA00004477"/>
    </source>
</evidence>
<sequence length="377" mass="41495">MAPTNFLQRLKLRINKAPVPTAPAISPRSAALLSVLFTVIYVVPFYLSKTTKPSQTLHRDAPSVIRARIRAVTSSCIVSTLITLCVLFHYGHATLPEALHYLGWWPISVPDIFKTILLLCVLFAGPLFEYGVVDGEWRNWVKGRHVNETLSSWIGWRNFVAGPTTEELVWRSLLIPLHLYAHVSPSAVVFTTPLYFGIAHVHHYYEFRLTHPHTGPLAALFRSLFQFTYTSLFGFFAAFVFLRTASLPAAIAAHSFCNWMGLPRLWGRVTPPTDPFDEPFAASVEAVSIGPAGVDGEGKRFDGPVNGKCAKPDGDRCNKSGGKRSGGASSDAHVAWTVAYYILLVAGAVGFWKLLWTLTESEHALVAFGAKKGEEAA</sequence>
<evidence type="ECO:0000256" key="11">
    <source>
        <dbReference type="SAM" id="Phobius"/>
    </source>
</evidence>
<evidence type="ECO:0000256" key="3">
    <source>
        <dbReference type="ARBA" id="ARBA00022670"/>
    </source>
</evidence>
<organism evidence="13 14">
    <name type="scientific">Phyllosticta citricarpa</name>
    <dbReference type="NCBI Taxonomy" id="55181"/>
    <lineage>
        <taxon>Eukaryota</taxon>
        <taxon>Fungi</taxon>
        <taxon>Dikarya</taxon>
        <taxon>Ascomycota</taxon>
        <taxon>Pezizomycotina</taxon>
        <taxon>Dothideomycetes</taxon>
        <taxon>Dothideomycetes incertae sedis</taxon>
        <taxon>Botryosphaeriales</taxon>
        <taxon>Phyllostictaceae</taxon>
        <taxon>Phyllosticta</taxon>
    </lineage>
</organism>
<evidence type="ECO:0000313" key="14">
    <source>
        <dbReference type="Proteomes" id="UP001365128"/>
    </source>
</evidence>
<keyword evidence="5" id="KW-0378">Hydrolase</keyword>
<evidence type="ECO:0000256" key="5">
    <source>
        <dbReference type="ARBA" id="ARBA00022801"/>
    </source>
</evidence>
<feature type="transmembrane region" description="Helical" evidence="11">
    <location>
        <begin position="219"/>
        <end position="242"/>
    </location>
</feature>
<comment type="similarity">
    <text evidence="2">Belongs to the peptidase U48 family.</text>
</comment>